<sequence length="53" mass="5848">MNNTVDSTMPTSDEGHRGNIKLNSVVGVIQANDNRQSIALNGYHDDSFTIRLM</sequence>
<reference evidence="1" key="1">
    <citation type="submission" date="2021-06" db="EMBL/GenBank/DDBJ databases">
        <title>Parelaphostrongylus tenuis whole genome reference sequence.</title>
        <authorList>
            <person name="Garwood T.J."/>
            <person name="Larsen P.A."/>
            <person name="Fountain-Jones N.M."/>
            <person name="Garbe J.R."/>
            <person name="Macchietto M.G."/>
            <person name="Kania S.A."/>
            <person name="Gerhold R.W."/>
            <person name="Richards J.E."/>
            <person name="Wolf T.M."/>
        </authorList>
    </citation>
    <scope>NUCLEOTIDE SEQUENCE</scope>
    <source>
        <strain evidence="1">MNPRO001-30</strain>
        <tissue evidence="1">Meninges</tissue>
    </source>
</reference>
<protein>
    <submittedName>
        <fullName evidence="1">Uncharacterized protein</fullName>
    </submittedName>
</protein>
<accession>A0AAD5QZV1</accession>
<evidence type="ECO:0000313" key="1">
    <source>
        <dbReference type="EMBL" id="KAJ1366776.1"/>
    </source>
</evidence>
<comment type="caution">
    <text evidence="1">The sequence shown here is derived from an EMBL/GenBank/DDBJ whole genome shotgun (WGS) entry which is preliminary data.</text>
</comment>
<name>A0AAD5QZV1_PARTN</name>
<gene>
    <name evidence="1" type="ORF">KIN20_027535</name>
</gene>
<evidence type="ECO:0000313" key="2">
    <source>
        <dbReference type="Proteomes" id="UP001196413"/>
    </source>
</evidence>
<dbReference type="AlphaFoldDB" id="A0AAD5QZV1"/>
<dbReference type="Proteomes" id="UP001196413">
    <property type="component" value="Unassembled WGS sequence"/>
</dbReference>
<dbReference type="EMBL" id="JAHQIW010005656">
    <property type="protein sequence ID" value="KAJ1366776.1"/>
    <property type="molecule type" value="Genomic_DNA"/>
</dbReference>
<organism evidence="1 2">
    <name type="scientific">Parelaphostrongylus tenuis</name>
    <name type="common">Meningeal worm</name>
    <dbReference type="NCBI Taxonomy" id="148309"/>
    <lineage>
        <taxon>Eukaryota</taxon>
        <taxon>Metazoa</taxon>
        <taxon>Ecdysozoa</taxon>
        <taxon>Nematoda</taxon>
        <taxon>Chromadorea</taxon>
        <taxon>Rhabditida</taxon>
        <taxon>Rhabditina</taxon>
        <taxon>Rhabditomorpha</taxon>
        <taxon>Strongyloidea</taxon>
        <taxon>Metastrongylidae</taxon>
        <taxon>Parelaphostrongylus</taxon>
    </lineage>
</organism>
<keyword evidence="2" id="KW-1185">Reference proteome</keyword>
<proteinExistence type="predicted"/>